<dbReference type="InterPro" id="IPR036291">
    <property type="entry name" value="NAD(P)-bd_dom_sf"/>
</dbReference>
<dbReference type="PROSITE" id="PS00061">
    <property type="entry name" value="ADH_SHORT"/>
    <property type="match status" value="1"/>
</dbReference>
<dbReference type="PANTHER" id="PTHR42901:SF1">
    <property type="entry name" value="ALCOHOL DEHYDROGENASE"/>
    <property type="match status" value="1"/>
</dbReference>
<evidence type="ECO:0000256" key="3">
    <source>
        <dbReference type="RuleBase" id="RU000363"/>
    </source>
</evidence>
<evidence type="ECO:0000256" key="2">
    <source>
        <dbReference type="ARBA" id="ARBA00023002"/>
    </source>
</evidence>
<keyword evidence="4" id="KW-0812">Transmembrane</keyword>
<proteinExistence type="inferred from homology"/>
<name>A0ABZ0W1T5_9BACT</name>
<evidence type="ECO:0000313" key="6">
    <source>
        <dbReference type="Proteomes" id="UP001325680"/>
    </source>
</evidence>
<organism evidence="5 6">
    <name type="scientific">Niabella yanshanensis</name>
    <dbReference type="NCBI Taxonomy" id="577386"/>
    <lineage>
        <taxon>Bacteria</taxon>
        <taxon>Pseudomonadati</taxon>
        <taxon>Bacteroidota</taxon>
        <taxon>Chitinophagia</taxon>
        <taxon>Chitinophagales</taxon>
        <taxon>Chitinophagaceae</taxon>
        <taxon>Niabella</taxon>
    </lineage>
</organism>
<reference evidence="5 6" key="1">
    <citation type="submission" date="2023-12" db="EMBL/GenBank/DDBJ databases">
        <title>Genome sequencing and assembly of bacterial species from a model synthetic community.</title>
        <authorList>
            <person name="Hogle S.L."/>
        </authorList>
    </citation>
    <scope>NUCLEOTIDE SEQUENCE [LARGE SCALE GENOMIC DNA]</scope>
    <source>
        <strain evidence="5 6">HAMBI_3031</strain>
    </source>
</reference>
<dbReference type="PRINTS" id="PR00080">
    <property type="entry name" value="SDRFAMILY"/>
</dbReference>
<dbReference type="PANTHER" id="PTHR42901">
    <property type="entry name" value="ALCOHOL DEHYDROGENASE"/>
    <property type="match status" value="1"/>
</dbReference>
<accession>A0ABZ0W1T5</accession>
<sequence length="261" mass="29079">MSNRKEKYAVITGASQGLGSAFAKELAAQQLNLILVSLPQQNLAAFAKFISNTYQVQVHYYETDLSVKENVLMLCDWINQNFEVQVLINNAGLGGTKKFTEASMQYIDTIMQVNVVATSLLTHQLLPNLLQQKEAYILNVSSMAAFSPIGYKTVYPASKTFIHSFSRGLSEELKNTGVVVSVVNPGAMATNAEVTSRIKKLGFVGRLTLLKPEKVAGRCIRQLFKKDRVIMVNPWSWLAMALLPIWIKLPLLTNNIKREIL</sequence>
<keyword evidence="6" id="KW-1185">Reference proteome</keyword>
<keyword evidence="4" id="KW-1133">Transmembrane helix</keyword>
<dbReference type="Gene3D" id="3.40.50.720">
    <property type="entry name" value="NAD(P)-binding Rossmann-like Domain"/>
    <property type="match status" value="1"/>
</dbReference>
<dbReference type="PIRSF" id="PIRSF000126">
    <property type="entry name" value="11-beta-HSD1"/>
    <property type="match status" value="1"/>
</dbReference>
<keyword evidence="4" id="KW-0472">Membrane</keyword>
<dbReference type="InterPro" id="IPR002347">
    <property type="entry name" value="SDR_fam"/>
</dbReference>
<feature type="transmembrane region" description="Helical" evidence="4">
    <location>
        <begin position="235"/>
        <end position="253"/>
    </location>
</feature>
<dbReference type="RefSeq" id="WP_114791858.1">
    <property type="nucleotide sequence ID" value="NZ_CP139960.1"/>
</dbReference>
<dbReference type="Proteomes" id="UP001325680">
    <property type="component" value="Chromosome"/>
</dbReference>
<evidence type="ECO:0000256" key="1">
    <source>
        <dbReference type="ARBA" id="ARBA00006484"/>
    </source>
</evidence>
<gene>
    <name evidence="5" type="ORF">U0035_15365</name>
</gene>
<dbReference type="Pfam" id="PF00106">
    <property type="entry name" value="adh_short"/>
    <property type="match status" value="1"/>
</dbReference>
<dbReference type="EMBL" id="CP139960">
    <property type="protein sequence ID" value="WQD37051.1"/>
    <property type="molecule type" value="Genomic_DNA"/>
</dbReference>
<dbReference type="PRINTS" id="PR00081">
    <property type="entry name" value="GDHRDH"/>
</dbReference>
<dbReference type="SUPFAM" id="SSF51735">
    <property type="entry name" value="NAD(P)-binding Rossmann-fold domains"/>
    <property type="match status" value="1"/>
</dbReference>
<evidence type="ECO:0000313" key="5">
    <source>
        <dbReference type="EMBL" id="WQD37051.1"/>
    </source>
</evidence>
<protein>
    <submittedName>
        <fullName evidence="5">SDR family NAD(P)-dependent oxidoreductase</fullName>
    </submittedName>
</protein>
<comment type="similarity">
    <text evidence="1 3">Belongs to the short-chain dehydrogenases/reductases (SDR) family.</text>
</comment>
<evidence type="ECO:0000256" key="4">
    <source>
        <dbReference type="SAM" id="Phobius"/>
    </source>
</evidence>
<dbReference type="InterPro" id="IPR020904">
    <property type="entry name" value="Sc_DH/Rdtase_CS"/>
</dbReference>
<keyword evidence="2" id="KW-0560">Oxidoreductase</keyword>